<evidence type="ECO:0000256" key="1">
    <source>
        <dbReference type="SAM" id="Phobius"/>
    </source>
</evidence>
<feature type="transmembrane region" description="Helical" evidence="1">
    <location>
        <begin position="30"/>
        <end position="48"/>
    </location>
</feature>
<name>A0A1T4UV76_9GAMM</name>
<evidence type="ECO:0008006" key="4">
    <source>
        <dbReference type="Google" id="ProtNLM"/>
    </source>
</evidence>
<sequence length="68" mass="7360">MSMELKPISLLGASITSAITSFTVVEVGQMIAIIISIATGIAAFRYYWLSGHTAKLTNEKLKRESGEL</sequence>
<protein>
    <recommendedName>
        <fullName evidence="4">Bacteriophage holin family HP1</fullName>
    </recommendedName>
</protein>
<dbReference type="AlphaFoldDB" id="A0A1T4UV76"/>
<dbReference type="EMBL" id="FUXU01000032">
    <property type="protein sequence ID" value="SKA56592.1"/>
    <property type="molecule type" value="Genomic_DNA"/>
</dbReference>
<proteinExistence type="predicted"/>
<accession>A0A1T4UV76</accession>
<dbReference type="OrthoDB" id="9988812at2"/>
<keyword evidence="1" id="KW-0812">Transmembrane</keyword>
<reference evidence="3" key="1">
    <citation type="submission" date="2017-02" db="EMBL/GenBank/DDBJ databases">
        <authorList>
            <person name="Varghese N."/>
            <person name="Submissions S."/>
        </authorList>
    </citation>
    <scope>NUCLEOTIDE SEQUENCE [LARGE SCALE GENOMIC DNA]</scope>
    <source>
        <strain evidence="3">DSM 22720</strain>
    </source>
</reference>
<evidence type="ECO:0000313" key="2">
    <source>
        <dbReference type="EMBL" id="SKA56592.1"/>
    </source>
</evidence>
<dbReference type="Proteomes" id="UP000190162">
    <property type="component" value="Unassembled WGS sequence"/>
</dbReference>
<keyword evidence="1" id="KW-1133">Transmembrane helix</keyword>
<evidence type="ECO:0000313" key="3">
    <source>
        <dbReference type="Proteomes" id="UP000190162"/>
    </source>
</evidence>
<keyword evidence="3" id="KW-1185">Reference proteome</keyword>
<keyword evidence="1" id="KW-0472">Membrane</keyword>
<gene>
    <name evidence="2" type="ORF">SAMN02745132_02594</name>
</gene>
<organism evidence="2 3">
    <name type="scientific">Enterovibrio nigricans DSM 22720</name>
    <dbReference type="NCBI Taxonomy" id="1121868"/>
    <lineage>
        <taxon>Bacteria</taxon>
        <taxon>Pseudomonadati</taxon>
        <taxon>Pseudomonadota</taxon>
        <taxon>Gammaproteobacteria</taxon>
        <taxon>Vibrionales</taxon>
        <taxon>Vibrionaceae</taxon>
        <taxon>Enterovibrio</taxon>
    </lineage>
</organism>
<dbReference type="RefSeq" id="WP_078752911.1">
    <property type="nucleotide sequence ID" value="NZ_FUXU01000032.1"/>
</dbReference>